<dbReference type="Pfam" id="PF02782">
    <property type="entry name" value="FGGY_C"/>
    <property type="match status" value="1"/>
</dbReference>
<evidence type="ECO:0000313" key="7">
    <source>
        <dbReference type="EMBL" id="MCD7467367.1"/>
    </source>
</evidence>
<sequence length="558" mass="61188">MANSSLPQDALFLGFDSSTQSLKATVLDANLNIVAAELINFDSELSHYKTEGGVYRDPLVNGRIVSPTLMWVEAFELILQRLGKSKLDFGKIAAVSGSGQQHGSVFWKKGSAAILSSLDSKRSLVEQLGDAFSTKESPIWMDSSTTEQCKAIEKAVGGAMELSRLTGSRAYERFTGPQIRRLFETQPEVYHNTERISLVSSFMASLLIGGYASIDHTDGAGMNLMDIKQRAWSEIILKATAPGLEEKLGKLAPAHAVSGSIAAYFVERYHFSKDCLIIQWSGDNPNSLAGLTLNTPGDLAISLGTSDTVFGITKDHNPSMEGHVFPNPVDTESYMIMLCYKNGSLAREDIRNCYAEKSWVVFNKYLQQTPPLNGGRLGFYYKDFEILPPLPVGFHRYILENFTGDSLDGIKEQEVQEFDPPSEVRAIVEGQFLSKRAHAERFGMPSPPKRIIATGGASANNSILSLISSIFGCDVYTVQQPDSASLGAALRAAHGWLCNKKGSFVPISSMYVDKMEQTSLNCKLAATAGDQKLVAKYAMLMKKRTEIENRLVEKLGRL</sequence>
<evidence type="ECO:0000259" key="6">
    <source>
        <dbReference type="Pfam" id="PF02782"/>
    </source>
</evidence>
<dbReference type="GO" id="GO:0016301">
    <property type="term" value="F:kinase activity"/>
    <property type="evidence" value="ECO:0007669"/>
    <property type="project" value="UniProtKB-KW"/>
</dbReference>
<dbReference type="Pfam" id="PF00370">
    <property type="entry name" value="FGGY_N"/>
    <property type="match status" value="1"/>
</dbReference>
<keyword evidence="4" id="KW-0859">Xylose metabolism</keyword>
<keyword evidence="8" id="KW-1185">Reference proteome</keyword>
<dbReference type="EMBL" id="JACEIK010001224">
    <property type="protein sequence ID" value="MCD7467367.1"/>
    <property type="molecule type" value="Genomic_DNA"/>
</dbReference>
<organism evidence="7 8">
    <name type="scientific">Datura stramonium</name>
    <name type="common">Jimsonweed</name>
    <name type="synonym">Common thornapple</name>
    <dbReference type="NCBI Taxonomy" id="4076"/>
    <lineage>
        <taxon>Eukaryota</taxon>
        <taxon>Viridiplantae</taxon>
        <taxon>Streptophyta</taxon>
        <taxon>Embryophyta</taxon>
        <taxon>Tracheophyta</taxon>
        <taxon>Spermatophyta</taxon>
        <taxon>Magnoliopsida</taxon>
        <taxon>eudicotyledons</taxon>
        <taxon>Gunneridae</taxon>
        <taxon>Pentapetalae</taxon>
        <taxon>asterids</taxon>
        <taxon>lamiids</taxon>
        <taxon>Solanales</taxon>
        <taxon>Solanaceae</taxon>
        <taxon>Solanoideae</taxon>
        <taxon>Datureae</taxon>
        <taxon>Datura</taxon>
    </lineage>
</organism>
<comment type="catalytic activity">
    <reaction evidence="4">
        <text>D-xylulose + ATP = D-xylulose 5-phosphate + ADP + H(+)</text>
        <dbReference type="Rhea" id="RHEA:10964"/>
        <dbReference type="ChEBI" id="CHEBI:15378"/>
        <dbReference type="ChEBI" id="CHEBI:17140"/>
        <dbReference type="ChEBI" id="CHEBI:30616"/>
        <dbReference type="ChEBI" id="CHEBI:57737"/>
        <dbReference type="ChEBI" id="CHEBI:456216"/>
        <dbReference type="EC" id="2.7.1.17"/>
    </reaction>
</comment>
<dbReference type="PIRSF" id="PIRSF000538">
    <property type="entry name" value="GlpK"/>
    <property type="match status" value="1"/>
</dbReference>
<dbReference type="InterPro" id="IPR043129">
    <property type="entry name" value="ATPase_NBD"/>
</dbReference>
<dbReference type="Gene3D" id="3.30.420.40">
    <property type="match status" value="2"/>
</dbReference>
<dbReference type="SUPFAM" id="SSF53067">
    <property type="entry name" value="Actin-like ATPase domain"/>
    <property type="match status" value="2"/>
</dbReference>
<evidence type="ECO:0000259" key="5">
    <source>
        <dbReference type="Pfam" id="PF00370"/>
    </source>
</evidence>
<comment type="caution">
    <text evidence="7">The sequence shown here is derived from an EMBL/GenBank/DDBJ whole genome shotgun (WGS) entry which is preliminary data.</text>
</comment>
<comment type="function">
    <text evidence="4">Mediates 1-deoxy-D-xylulose (DX) phosphorylation in the cytoplasm prior to the translocation of 1-deoxy-D-xylulose 5-phosphate into plastids. Can also phosphorylate D-xylulose (Xyl). Uses preferentially ATP as cosubstrate.</text>
</comment>
<dbReference type="CDD" id="cd07776">
    <property type="entry name" value="ASKHA_NBD_FGGY_SpXK-like"/>
    <property type="match status" value="1"/>
</dbReference>
<feature type="domain" description="Carbohydrate kinase FGGY N-terminal" evidence="5">
    <location>
        <begin position="139"/>
        <end position="287"/>
    </location>
</feature>
<evidence type="ECO:0000256" key="4">
    <source>
        <dbReference type="RuleBase" id="RU367058"/>
    </source>
</evidence>
<dbReference type="InterPro" id="IPR000577">
    <property type="entry name" value="Carb_kinase_FGGY"/>
</dbReference>
<gene>
    <name evidence="7" type="primary">XK2_2</name>
    <name evidence="7" type="ORF">HAX54_004777</name>
</gene>
<evidence type="ECO:0000313" key="8">
    <source>
        <dbReference type="Proteomes" id="UP000823775"/>
    </source>
</evidence>
<evidence type="ECO:0000256" key="3">
    <source>
        <dbReference type="ARBA" id="ARBA00022777"/>
    </source>
</evidence>
<dbReference type="InterPro" id="IPR018485">
    <property type="entry name" value="FGGY_C"/>
</dbReference>
<proteinExistence type="inferred from homology"/>
<keyword evidence="4" id="KW-0547">Nucleotide-binding</keyword>
<dbReference type="Proteomes" id="UP000823775">
    <property type="component" value="Unassembled WGS sequence"/>
</dbReference>
<name>A0ABS8T7I3_DATST</name>
<dbReference type="InterPro" id="IPR018484">
    <property type="entry name" value="FGGY_N"/>
</dbReference>
<feature type="domain" description="Carbohydrate kinase FGGY C-terminal" evidence="6">
    <location>
        <begin position="299"/>
        <end position="496"/>
    </location>
</feature>
<comment type="similarity">
    <text evidence="1 4">Belongs to the FGGY kinase family.</text>
</comment>
<keyword evidence="4" id="KW-0119">Carbohydrate metabolism</keyword>
<protein>
    <recommendedName>
        <fullName evidence="4">Xylulose kinase</fullName>
        <ecNumber evidence="4">2.7.1.17</ecNumber>
    </recommendedName>
</protein>
<keyword evidence="4" id="KW-0067">ATP-binding</keyword>
<dbReference type="PANTHER" id="PTHR10196:SF57">
    <property type="entry name" value="XYLULOSE KINASE"/>
    <property type="match status" value="1"/>
</dbReference>
<dbReference type="InterPro" id="IPR042024">
    <property type="entry name" value="D-XK_euk"/>
</dbReference>
<reference evidence="7 8" key="1">
    <citation type="journal article" date="2021" name="BMC Genomics">
        <title>Datura genome reveals duplications of psychoactive alkaloid biosynthetic genes and high mutation rate following tissue culture.</title>
        <authorList>
            <person name="Rajewski A."/>
            <person name="Carter-House D."/>
            <person name="Stajich J."/>
            <person name="Litt A."/>
        </authorList>
    </citation>
    <scope>NUCLEOTIDE SEQUENCE [LARGE SCALE GENOMIC DNA]</scope>
    <source>
        <strain evidence="7">AR-01</strain>
    </source>
</reference>
<dbReference type="PANTHER" id="PTHR10196">
    <property type="entry name" value="SUGAR KINASE"/>
    <property type="match status" value="1"/>
</dbReference>
<keyword evidence="2 4" id="KW-0808">Transferase</keyword>
<evidence type="ECO:0000256" key="2">
    <source>
        <dbReference type="ARBA" id="ARBA00022679"/>
    </source>
</evidence>
<evidence type="ECO:0000256" key="1">
    <source>
        <dbReference type="ARBA" id="ARBA00009156"/>
    </source>
</evidence>
<dbReference type="EC" id="2.7.1.17" evidence="4"/>
<keyword evidence="3 4" id="KW-0418">Kinase</keyword>
<accession>A0ABS8T7I3</accession>